<proteinExistence type="inferred from homology"/>
<evidence type="ECO:0000259" key="5">
    <source>
        <dbReference type="Pfam" id="PF04542"/>
    </source>
</evidence>
<dbReference type="InterPro" id="IPR013324">
    <property type="entry name" value="RNA_pol_sigma_r3/r4-like"/>
</dbReference>
<dbReference type="Pfam" id="PF08281">
    <property type="entry name" value="Sigma70_r4_2"/>
    <property type="match status" value="1"/>
</dbReference>
<keyword evidence="8" id="KW-1185">Reference proteome</keyword>
<dbReference type="SUPFAM" id="SSF88946">
    <property type="entry name" value="Sigma2 domain of RNA polymerase sigma factors"/>
    <property type="match status" value="1"/>
</dbReference>
<dbReference type="Gene3D" id="1.10.1740.10">
    <property type="match status" value="1"/>
</dbReference>
<evidence type="ECO:0000313" key="7">
    <source>
        <dbReference type="EMBL" id="WPU95513.1"/>
    </source>
</evidence>
<evidence type="ECO:0000259" key="6">
    <source>
        <dbReference type="Pfam" id="PF08281"/>
    </source>
</evidence>
<evidence type="ECO:0000256" key="4">
    <source>
        <dbReference type="ARBA" id="ARBA00023163"/>
    </source>
</evidence>
<dbReference type="InterPro" id="IPR007627">
    <property type="entry name" value="RNA_pol_sigma70_r2"/>
</dbReference>
<dbReference type="InterPro" id="IPR039425">
    <property type="entry name" value="RNA_pol_sigma-70-like"/>
</dbReference>
<dbReference type="InterPro" id="IPR014284">
    <property type="entry name" value="RNA_pol_sigma-70_dom"/>
</dbReference>
<dbReference type="InterPro" id="IPR013249">
    <property type="entry name" value="RNA_pol_sigma70_r4_t2"/>
</dbReference>
<dbReference type="SUPFAM" id="SSF88659">
    <property type="entry name" value="Sigma3 and sigma4 domains of RNA polymerase sigma factors"/>
    <property type="match status" value="1"/>
</dbReference>
<dbReference type="PANTHER" id="PTHR43133:SF46">
    <property type="entry name" value="RNA POLYMERASE SIGMA-70 FACTOR ECF SUBFAMILY"/>
    <property type="match status" value="1"/>
</dbReference>
<keyword evidence="2" id="KW-0805">Transcription regulation</keyword>
<protein>
    <submittedName>
        <fullName evidence="7">Sigma-70 family RNA polymerase sigma factor</fullName>
    </submittedName>
</protein>
<name>A0ABZ0TTM1_9SPHI</name>
<accession>A0ABZ0TTM1</accession>
<evidence type="ECO:0000313" key="8">
    <source>
        <dbReference type="Proteomes" id="UP001324380"/>
    </source>
</evidence>
<reference evidence="7 8" key="1">
    <citation type="submission" date="2023-11" db="EMBL/GenBank/DDBJ databases">
        <title>Analysis of the Genomes of Mucilaginibacter gossypii cycad 4 and M. sabulilitoris SNA2: microbes with the potential for plant growth promotion.</title>
        <authorList>
            <person name="Hirsch A.M."/>
            <person name="Humm E."/>
            <person name="Rubbi M."/>
            <person name="Del Vecchio G."/>
            <person name="Ha S.M."/>
            <person name="Pellegrini M."/>
            <person name="Gunsalus R.P."/>
        </authorList>
    </citation>
    <scope>NUCLEOTIDE SEQUENCE [LARGE SCALE GENOMIC DNA]</scope>
    <source>
        <strain evidence="7 8">SNA2</strain>
    </source>
</reference>
<feature type="domain" description="RNA polymerase sigma factor 70 region 4 type 2" evidence="6">
    <location>
        <begin position="118"/>
        <end position="168"/>
    </location>
</feature>
<dbReference type="Gene3D" id="1.10.10.10">
    <property type="entry name" value="Winged helix-like DNA-binding domain superfamily/Winged helix DNA-binding domain"/>
    <property type="match status" value="1"/>
</dbReference>
<feature type="domain" description="RNA polymerase sigma-70 region 2" evidence="5">
    <location>
        <begin position="23"/>
        <end position="90"/>
    </location>
</feature>
<gene>
    <name evidence="7" type="ORF">SNE25_08250</name>
</gene>
<organism evidence="7 8">
    <name type="scientific">Mucilaginibacter sabulilitoris</name>
    <dbReference type="NCBI Taxonomy" id="1173583"/>
    <lineage>
        <taxon>Bacteria</taxon>
        <taxon>Pseudomonadati</taxon>
        <taxon>Bacteroidota</taxon>
        <taxon>Sphingobacteriia</taxon>
        <taxon>Sphingobacteriales</taxon>
        <taxon>Sphingobacteriaceae</taxon>
        <taxon>Mucilaginibacter</taxon>
    </lineage>
</organism>
<dbReference type="PANTHER" id="PTHR43133">
    <property type="entry name" value="RNA POLYMERASE ECF-TYPE SIGMA FACTO"/>
    <property type="match status" value="1"/>
</dbReference>
<dbReference type="EMBL" id="CP139558">
    <property type="protein sequence ID" value="WPU95513.1"/>
    <property type="molecule type" value="Genomic_DNA"/>
</dbReference>
<evidence type="ECO:0000256" key="2">
    <source>
        <dbReference type="ARBA" id="ARBA00023015"/>
    </source>
</evidence>
<evidence type="ECO:0000256" key="1">
    <source>
        <dbReference type="ARBA" id="ARBA00010641"/>
    </source>
</evidence>
<dbReference type="Pfam" id="PF04542">
    <property type="entry name" value="Sigma70_r2"/>
    <property type="match status" value="1"/>
</dbReference>
<dbReference type="InterPro" id="IPR036388">
    <property type="entry name" value="WH-like_DNA-bd_sf"/>
</dbReference>
<dbReference type="NCBIfam" id="TIGR02937">
    <property type="entry name" value="sigma70-ECF"/>
    <property type="match status" value="1"/>
</dbReference>
<keyword evidence="3" id="KW-0731">Sigma factor</keyword>
<evidence type="ECO:0000256" key="3">
    <source>
        <dbReference type="ARBA" id="ARBA00023082"/>
    </source>
</evidence>
<keyword evidence="4" id="KW-0804">Transcription</keyword>
<dbReference type="InterPro" id="IPR013325">
    <property type="entry name" value="RNA_pol_sigma_r2"/>
</dbReference>
<sequence>MKIEDDVLLKLIQGKDRRAYTLLYEKYYKTLTNQASYILKDKMEAEDQVQNLFIGIIDGKIGVNINSCLKAYLKTCIYHKCLMVINKDKRVKKHIDLYAISCNKEIAYDYFHITETQQCMDELLKELPMQRLEACKLVYLHQKKYKEAAVEMGITVNSVKTHLRLAAKGLRRQFVGSKEQVKSLLYA</sequence>
<dbReference type="Proteomes" id="UP001324380">
    <property type="component" value="Chromosome"/>
</dbReference>
<dbReference type="RefSeq" id="WP_321564623.1">
    <property type="nucleotide sequence ID" value="NZ_CP139558.1"/>
</dbReference>
<comment type="similarity">
    <text evidence="1">Belongs to the sigma-70 factor family. ECF subfamily.</text>
</comment>